<dbReference type="OrthoDB" id="2954405at2759"/>
<evidence type="ECO:0000313" key="8">
    <source>
        <dbReference type="EMBL" id="KAF9059870.1"/>
    </source>
</evidence>
<dbReference type="Proteomes" id="UP000772434">
    <property type="component" value="Unassembled WGS sequence"/>
</dbReference>
<dbReference type="Pfam" id="PF00153">
    <property type="entry name" value="Mito_carr"/>
    <property type="match status" value="1"/>
</dbReference>
<evidence type="ECO:0000256" key="6">
    <source>
        <dbReference type="RuleBase" id="RU000488"/>
    </source>
</evidence>
<dbReference type="InterPro" id="IPR023395">
    <property type="entry name" value="MCP_dom_sf"/>
</dbReference>
<accession>A0A9P5PCV5</accession>
<keyword evidence="3 7" id="KW-1133">Transmembrane helix</keyword>
<keyword evidence="6" id="KW-0813">Transport</keyword>
<evidence type="ECO:0000256" key="3">
    <source>
        <dbReference type="ARBA" id="ARBA00022989"/>
    </source>
</evidence>
<feature type="repeat" description="Solcar" evidence="5">
    <location>
        <begin position="104"/>
        <end position="207"/>
    </location>
</feature>
<gene>
    <name evidence="8" type="ORF">BDP27DRAFT_1340499</name>
</gene>
<dbReference type="PROSITE" id="PS50920">
    <property type="entry name" value="SOLCAR"/>
    <property type="match status" value="1"/>
</dbReference>
<proteinExistence type="inferred from homology"/>
<name>A0A9P5PCV5_9AGAR</name>
<evidence type="ECO:0000313" key="9">
    <source>
        <dbReference type="Proteomes" id="UP000772434"/>
    </source>
</evidence>
<dbReference type="GO" id="GO:0016020">
    <property type="term" value="C:membrane"/>
    <property type="evidence" value="ECO:0007669"/>
    <property type="project" value="UniProtKB-SubCell"/>
</dbReference>
<evidence type="ECO:0000256" key="7">
    <source>
        <dbReference type="SAM" id="Phobius"/>
    </source>
</evidence>
<comment type="similarity">
    <text evidence="6">Belongs to the mitochondrial carrier (TC 2.A.29) family.</text>
</comment>
<keyword evidence="4 5" id="KW-0472">Membrane</keyword>
<protein>
    <submittedName>
        <fullName evidence="8">Uncharacterized protein</fullName>
    </submittedName>
</protein>
<dbReference type="InterPro" id="IPR018108">
    <property type="entry name" value="MCP_transmembrane"/>
</dbReference>
<evidence type="ECO:0000256" key="1">
    <source>
        <dbReference type="ARBA" id="ARBA00004141"/>
    </source>
</evidence>
<comment type="caution">
    <text evidence="8">The sequence shown here is derived from an EMBL/GenBank/DDBJ whole genome shotgun (WGS) entry which is preliminary data.</text>
</comment>
<feature type="transmembrane region" description="Helical" evidence="7">
    <location>
        <begin position="107"/>
        <end position="131"/>
    </location>
</feature>
<organism evidence="8 9">
    <name type="scientific">Rhodocollybia butyracea</name>
    <dbReference type="NCBI Taxonomy" id="206335"/>
    <lineage>
        <taxon>Eukaryota</taxon>
        <taxon>Fungi</taxon>
        <taxon>Dikarya</taxon>
        <taxon>Basidiomycota</taxon>
        <taxon>Agaricomycotina</taxon>
        <taxon>Agaricomycetes</taxon>
        <taxon>Agaricomycetidae</taxon>
        <taxon>Agaricales</taxon>
        <taxon>Marasmiineae</taxon>
        <taxon>Omphalotaceae</taxon>
        <taxon>Rhodocollybia</taxon>
    </lineage>
</organism>
<dbReference type="SUPFAM" id="SSF103506">
    <property type="entry name" value="Mitochondrial carrier"/>
    <property type="match status" value="1"/>
</dbReference>
<feature type="transmembrane region" description="Helical" evidence="7">
    <location>
        <begin position="69"/>
        <end position="87"/>
    </location>
</feature>
<evidence type="ECO:0000256" key="2">
    <source>
        <dbReference type="ARBA" id="ARBA00022692"/>
    </source>
</evidence>
<reference evidence="8" key="1">
    <citation type="submission" date="2020-11" db="EMBL/GenBank/DDBJ databases">
        <authorList>
            <consortium name="DOE Joint Genome Institute"/>
            <person name="Ahrendt S."/>
            <person name="Riley R."/>
            <person name="Andreopoulos W."/>
            <person name="Labutti K."/>
            <person name="Pangilinan J."/>
            <person name="Ruiz-Duenas F.J."/>
            <person name="Barrasa J.M."/>
            <person name="Sanchez-Garcia M."/>
            <person name="Camarero S."/>
            <person name="Miyauchi S."/>
            <person name="Serrano A."/>
            <person name="Linde D."/>
            <person name="Babiker R."/>
            <person name="Drula E."/>
            <person name="Ayuso-Fernandez I."/>
            <person name="Pacheco R."/>
            <person name="Padilla G."/>
            <person name="Ferreira P."/>
            <person name="Barriuso J."/>
            <person name="Kellner H."/>
            <person name="Castanera R."/>
            <person name="Alfaro M."/>
            <person name="Ramirez L."/>
            <person name="Pisabarro A.G."/>
            <person name="Kuo A."/>
            <person name="Tritt A."/>
            <person name="Lipzen A."/>
            <person name="He G."/>
            <person name="Yan M."/>
            <person name="Ng V."/>
            <person name="Cullen D."/>
            <person name="Martin F."/>
            <person name="Rosso M.-N."/>
            <person name="Henrissat B."/>
            <person name="Hibbett D."/>
            <person name="Martinez A.T."/>
            <person name="Grigoriev I.V."/>
        </authorList>
    </citation>
    <scope>NUCLEOTIDE SEQUENCE</scope>
    <source>
        <strain evidence="8">AH 40177</strain>
    </source>
</reference>
<evidence type="ECO:0000256" key="5">
    <source>
        <dbReference type="PROSITE-ProRule" id="PRU00282"/>
    </source>
</evidence>
<keyword evidence="9" id="KW-1185">Reference proteome</keyword>
<dbReference type="EMBL" id="JADNRY010000273">
    <property type="protein sequence ID" value="KAF9059870.1"/>
    <property type="molecule type" value="Genomic_DNA"/>
</dbReference>
<dbReference type="AlphaFoldDB" id="A0A9P5PCV5"/>
<evidence type="ECO:0000256" key="4">
    <source>
        <dbReference type="ARBA" id="ARBA00023136"/>
    </source>
</evidence>
<sequence length="207" mass="23586">MPNLLSNICYAPLSALFLVSFRPGIPLIIGIPLTILTNRAIVTPYRLSFFGVRSSLSALFSPYERRRPWMLYLTPGLLMAFVSQMIIPFGFTLINRWLFTSVLEQHQVAYIIAVISLVLVFTTISVPLQIIAIRLSIQRNFGGEPPSFAVDPGDSHLQEYSSEHVVQIRDEPYTGMIDCGHKMVRKEGWRTLFRAWWATLLPNLFIQ</sequence>
<keyword evidence="2 5" id="KW-0812">Transmembrane</keyword>
<comment type="subcellular location">
    <subcellularLocation>
        <location evidence="1">Membrane</location>
        <topology evidence="1">Multi-pass membrane protein</topology>
    </subcellularLocation>
</comment>
<dbReference type="Gene3D" id="1.50.40.10">
    <property type="entry name" value="Mitochondrial carrier domain"/>
    <property type="match status" value="1"/>
</dbReference>
<feature type="transmembrane region" description="Helical" evidence="7">
    <location>
        <begin position="12"/>
        <end position="36"/>
    </location>
</feature>